<dbReference type="PANTHER" id="PTHR34472:SF1">
    <property type="entry name" value="SULFUR CARRIER PROTEIN THIS"/>
    <property type="match status" value="1"/>
</dbReference>
<evidence type="ECO:0000313" key="1">
    <source>
        <dbReference type="EMBL" id="PZE16327.1"/>
    </source>
</evidence>
<reference evidence="1 2" key="1">
    <citation type="submission" date="2018-06" db="EMBL/GenBank/DDBJ databases">
        <title>The draft genome sequence of Crocinitomix sp. SM1701.</title>
        <authorList>
            <person name="Zhang X."/>
        </authorList>
    </citation>
    <scope>NUCLEOTIDE SEQUENCE [LARGE SCALE GENOMIC DNA]</scope>
    <source>
        <strain evidence="1 2">SM1701</strain>
    </source>
</reference>
<dbReference type="SUPFAM" id="SSF54285">
    <property type="entry name" value="MoaD/ThiS"/>
    <property type="match status" value="1"/>
</dbReference>
<dbReference type="Proteomes" id="UP000249248">
    <property type="component" value="Unassembled WGS sequence"/>
</dbReference>
<dbReference type="Gene3D" id="3.10.20.30">
    <property type="match status" value="1"/>
</dbReference>
<keyword evidence="2" id="KW-1185">Reference proteome</keyword>
<dbReference type="InterPro" id="IPR016155">
    <property type="entry name" value="Mopterin_synth/thiamin_S_b"/>
</dbReference>
<evidence type="ECO:0000313" key="2">
    <source>
        <dbReference type="Proteomes" id="UP000249248"/>
    </source>
</evidence>
<organism evidence="1 2">
    <name type="scientific">Putridiphycobacter roseus</name>
    <dbReference type="NCBI Taxonomy" id="2219161"/>
    <lineage>
        <taxon>Bacteria</taxon>
        <taxon>Pseudomonadati</taxon>
        <taxon>Bacteroidota</taxon>
        <taxon>Flavobacteriia</taxon>
        <taxon>Flavobacteriales</taxon>
        <taxon>Crocinitomicaceae</taxon>
        <taxon>Putridiphycobacter</taxon>
    </lineage>
</organism>
<accession>A0A2W1MWS4</accession>
<dbReference type="NCBIfam" id="TIGR01683">
    <property type="entry name" value="thiS"/>
    <property type="match status" value="1"/>
</dbReference>
<gene>
    <name evidence="1" type="primary">thiS</name>
    <name evidence="1" type="ORF">DNU06_13520</name>
</gene>
<dbReference type="RefSeq" id="WP_111064025.1">
    <property type="nucleotide sequence ID" value="NZ_JBHUCU010000006.1"/>
</dbReference>
<dbReference type="PANTHER" id="PTHR34472">
    <property type="entry name" value="SULFUR CARRIER PROTEIN THIS"/>
    <property type="match status" value="1"/>
</dbReference>
<dbReference type="OrthoDB" id="1525151at2"/>
<dbReference type="InterPro" id="IPR010035">
    <property type="entry name" value="Thi_S"/>
</dbReference>
<dbReference type="InterPro" id="IPR003749">
    <property type="entry name" value="ThiS/MoaD-like"/>
</dbReference>
<protein>
    <submittedName>
        <fullName evidence="1">Thiamine biosynthesis protein ThiS</fullName>
    </submittedName>
</protein>
<comment type="caution">
    <text evidence="1">The sequence shown here is derived from an EMBL/GenBank/DDBJ whole genome shotgun (WGS) entry which is preliminary data.</text>
</comment>
<dbReference type="CDD" id="cd00565">
    <property type="entry name" value="Ubl_ThiS"/>
    <property type="match status" value="1"/>
</dbReference>
<sequence length="67" mass="7383">MIQISVNNNIQKIEANITLASFLEKLLPNQNGIAIALNEQVVPQSNWQVQKLVENDQILIITATQGG</sequence>
<dbReference type="Pfam" id="PF02597">
    <property type="entry name" value="ThiS"/>
    <property type="match status" value="1"/>
</dbReference>
<name>A0A2W1MWS4_9FLAO</name>
<proteinExistence type="predicted"/>
<dbReference type="AlphaFoldDB" id="A0A2W1MWS4"/>
<dbReference type="InterPro" id="IPR012675">
    <property type="entry name" value="Beta-grasp_dom_sf"/>
</dbReference>
<dbReference type="EMBL" id="QKSB01000009">
    <property type="protein sequence ID" value="PZE16327.1"/>
    <property type="molecule type" value="Genomic_DNA"/>
</dbReference>